<evidence type="ECO:0000313" key="1">
    <source>
        <dbReference type="EMBL" id="MBB5188459.1"/>
    </source>
</evidence>
<keyword evidence="2" id="KW-1185">Reference proteome</keyword>
<protein>
    <submittedName>
        <fullName evidence="1">Uncharacterized protein</fullName>
    </submittedName>
</protein>
<sequence>MAPRNPCKSSSAKIIPFPQRPSRVEQHKILHVSPEYEGLCLLYAHHVLSRDKLYAVKILGWARLANGKDVALLPWLNGIARCIDLVDPHSGQSQGYYDPAKERRFSEVPTHHLAALDAMADYPLPADGGFIQEFPDFIGSHAALLGENKEFELQPIISWRLQQNGNLEGMVANISLATYFPILAGDACLFAVQKDPAFRYFFQYHIANQIKAGGPVATRALSQLLQS</sequence>
<dbReference type="AlphaFoldDB" id="A0A840R5C2"/>
<gene>
    <name evidence="1" type="ORF">HNQ57_002741</name>
</gene>
<evidence type="ECO:0000313" key="2">
    <source>
        <dbReference type="Proteomes" id="UP000536640"/>
    </source>
</evidence>
<organism evidence="1 2">
    <name type="scientific">Zhongshania antarctica</name>
    <dbReference type="NCBI Taxonomy" id="641702"/>
    <lineage>
        <taxon>Bacteria</taxon>
        <taxon>Pseudomonadati</taxon>
        <taxon>Pseudomonadota</taxon>
        <taxon>Gammaproteobacteria</taxon>
        <taxon>Cellvibrionales</taxon>
        <taxon>Spongiibacteraceae</taxon>
        <taxon>Zhongshania</taxon>
    </lineage>
</organism>
<dbReference type="EMBL" id="JACHHW010000007">
    <property type="protein sequence ID" value="MBB5188459.1"/>
    <property type="molecule type" value="Genomic_DNA"/>
</dbReference>
<dbReference type="RefSeq" id="WP_184463853.1">
    <property type="nucleotide sequence ID" value="NZ_JACHHW010000007.1"/>
</dbReference>
<comment type="caution">
    <text evidence="1">The sequence shown here is derived from an EMBL/GenBank/DDBJ whole genome shotgun (WGS) entry which is preliminary data.</text>
</comment>
<reference evidence="1 2" key="1">
    <citation type="submission" date="2020-08" db="EMBL/GenBank/DDBJ databases">
        <title>Genomic Encyclopedia of Type Strains, Phase IV (KMG-IV): sequencing the most valuable type-strain genomes for metagenomic binning, comparative biology and taxonomic classification.</title>
        <authorList>
            <person name="Goeker M."/>
        </authorList>
    </citation>
    <scope>NUCLEOTIDE SEQUENCE [LARGE SCALE GENOMIC DNA]</scope>
    <source>
        <strain evidence="1 2">DSM 25701</strain>
    </source>
</reference>
<name>A0A840R5C2_9GAMM</name>
<accession>A0A840R5C2</accession>
<dbReference type="Proteomes" id="UP000536640">
    <property type="component" value="Unassembled WGS sequence"/>
</dbReference>
<proteinExistence type="predicted"/>